<evidence type="ECO:0000313" key="3">
    <source>
        <dbReference type="EMBL" id="MBP0456444.1"/>
    </source>
</evidence>
<dbReference type="InterPro" id="IPR014710">
    <property type="entry name" value="RmlC-like_jellyroll"/>
</dbReference>
<evidence type="ECO:0000313" key="4">
    <source>
        <dbReference type="Proteomes" id="UP000670475"/>
    </source>
</evidence>
<keyword evidence="4" id="KW-1185">Reference proteome</keyword>
<organism evidence="3 4">
    <name type="scientific">Streptomyces montanisoli</name>
    <dbReference type="NCBI Taxonomy" id="2798581"/>
    <lineage>
        <taxon>Bacteria</taxon>
        <taxon>Bacillati</taxon>
        <taxon>Actinomycetota</taxon>
        <taxon>Actinomycetes</taxon>
        <taxon>Kitasatosporales</taxon>
        <taxon>Streptomycetaceae</taxon>
        <taxon>Streptomyces</taxon>
    </lineage>
</organism>
<reference evidence="3" key="1">
    <citation type="submission" date="2021-03" db="EMBL/GenBank/DDBJ databases">
        <title>Whole genome sequence of Streptomyces bomunensis MMS17-BM035.</title>
        <authorList>
            <person name="Lee J.H."/>
        </authorList>
    </citation>
    <scope>NUCLEOTIDE SEQUENCE</scope>
    <source>
        <strain evidence="3">MMS17-BM035</strain>
    </source>
</reference>
<feature type="domain" description="Cupin type-2" evidence="2">
    <location>
        <begin position="42"/>
        <end position="109"/>
    </location>
</feature>
<dbReference type="Proteomes" id="UP000670475">
    <property type="component" value="Unassembled WGS sequence"/>
</dbReference>
<evidence type="ECO:0000259" key="2">
    <source>
        <dbReference type="Pfam" id="PF07883"/>
    </source>
</evidence>
<protein>
    <submittedName>
        <fullName evidence="3">Cupin domain-containing protein</fullName>
    </submittedName>
</protein>
<gene>
    <name evidence="3" type="ORF">JFN87_02855</name>
</gene>
<name>A0A940RWB8_9ACTN</name>
<accession>A0A940RWB8</accession>
<dbReference type="SUPFAM" id="SSF51182">
    <property type="entry name" value="RmlC-like cupins"/>
    <property type="match status" value="1"/>
</dbReference>
<sequence>MTTDIARLVQAQRFEPVGHHDVGPVHLFGGERYDGAVTVALSHYLPGGRADMSPVPAETLYLVLTGTLTLTDADGRTETLNTLDGARLTSGTPRSVENRTNLPASMLVIRPNPAAPNPAAPSAGTPDVRP</sequence>
<feature type="region of interest" description="Disordered" evidence="1">
    <location>
        <begin position="109"/>
        <end position="130"/>
    </location>
</feature>
<dbReference type="Gene3D" id="2.60.120.10">
    <property type="entry name" value="Jelly Rolls"/>
    <property type="match status" value="1"/>
</dbReference>
<dbReference type="InterPro" id="IPR013096">
    <property type="entry name" value="Cupin_2"/>
</dbReference>
<dbReference type="AlphaFoldDB" id="A0A940RWB8"/>
<dbReference type="EMBL" id="JAGIQL010000005">
    <property type="protein sequence ID" value="MBP0456444.1"/>
    <property type="molecule type" value="Genomic_DNA"/>
</dbReference>
<dbReference type="Pfam" id="PF07883">
    <property type="entry name" value="Cupin_2"/>
    <property type="match status" value="1"/>
</dbReference>
<comment type="caution">
    <text evidence="3">The sequence shown here is derived from an EMBL/GenBank/DDBJ whole genome shotgun (WGS) entry which is preliminary data.</text>
</comment>
<evidence type="ECO:0000256" key="1">
    <source>
        <dbReference type="SAM" id="MobiDB-lite"/>
    </source>
</evidence>
<dbReference type="InterPro" id="IPR011051">
    <property type="entry name" value="RmlC_Cupin_sf"/>
</dbReference>
<proteinExistence type="predicted"/>
<dbReference type="RefSeq" id="WP_209338225.1">
    <property type="nucleotide sequence ID" value="NZ_JAGIQL010000005.1"/>
</dbReference>